<dbReference type="RefSeq" id="WP_244740379.1">
    <property type="nucleotide sequence ID" value="NZ_CP095071.1"/>
</dbReference>
<proteinExistence type="predicted"/>
<dbReference type="EMBL" id="CP095071">
    <property type="protein sequence ID" value="UOQ83465.1"/>
    <property type="molecule type" value="Genomic_DNA"/>
</dbReference>
<accession>A0ABY4GHK7</accession>
<gene>
    <name evidence="1" type="ORF">MUN87_11900</name>
</gene>
<organism evidence="1 2">
    <name type="scientific">Gracilibacillus salinarum</name>
    <dbReference type="NCBI Taxonomy" id="2932255"/>
    <lineage>
        <taxon>Bacteria</taxon>
        <taxon>Bacillati</taxon>
        <taxon>Bacillota</taxon>
        <taxon>Bacilli</taxon>
        <taxon>Bacillales</taxon>
        <taxon>Bacillaceae</taxon>
        <taxon>Gracilibacillus</taxon>
    </lineage>
</organism>
<keyword evidence="2" id="KW-1185">Reference proteome</keyword>
<reference evidence="1 2" key="1">
    <citation type="submission" date="2022-04" db="EMBL/GenBank/DDBJ databases">
        <title>Gracilibacillus sp. isolated from saltern.</title>
        <authorList>
            <person name="Won M."/>
            <person name="Lee C.-M."/>
            <person name="Woen H.-Y."/>
            <person name="Kwon S.-W."/>
        </authorList>
    </citation>
    <scope>NUCLEOTIDE SEQUENCE [LARGE SCALE GENOMIC DNA]</scope>
    <source>
        <strain evidence="1 2">SSPM10-3</strain>
    </source>
</reference>
<dbReference type="Proteomes" id="UP000831537">
    <property type="component" value="Chromosome"/>
</dbReference>
<evidence type="ECO:0000313" key="1">
    <source>
        <dbReference type="EMBL" id="UOQ83465.1"/>
    </source>
</evidence>
<sequence>MTFSKYLVPIMIISICLVGCTMSSTGNPTPREFLQYDDADIFQLDDYVFSNAQDVEWAQELEYALGKHVGEITKQTNKAIRFTNGTANKLPVGTKIFETDSPVYIAIVDGEERVYLKMVEG</sequence>
<evidence type="ECO:0000313" key="2">
    <source>
        <dbReference type="Proteomes" id="UP000831537"/>
    </source>
</evidence>
<evidence type="ECO:0008006" key="3">
    <source>
        <dbReference type="Google" id="ProtNLM"/>
    </source>
</evidence>
<protein>
    <recommendedName>
        <fullName evidence="3">Lipoprotein</fullName>
    </recommendedName>
</protein>
<name>A0ABY4GHK7_9BACI</name>